<organism evidence="1 2">
    <name type="scientific">Prorocentrum cordatum</name>
    <dbReference type="NCBI Taxonomy" id="2364126"/>
    <lineage>
        <taxon>Eukaryota</taxon>
        <taxon>Sar</taxon>
        <taxon>Alveolata</taxon>
        <taxon>Dinophyceae</taxon>
        <taxon>Prorocentrales</taxon>
        <taxon>Prorocentraceae</taxon>
        <taxon>Prorocentrum</taxon>
    </lineage>
</organism>
<name>A0ABN9R502_9DINO</name>
<protein>
    <submittedName>
        <fullName evidence="1">Uncharacterized protein</fullName>
    </submittedName>
</protein>
<gene>
    <name evidence="1" type="ORF">PCOR1329_LOCUS15963</name>
</gene>
<proteinExistence type="predicted"/>
<keyword evidence="2" id="KW-1185">Reference proteome</keyword>
<sequence length="120" mass="12926">VMIERLGGVLLRHWRLERLASMGAPVGEGDAATWKGGLAGATRRIMAEAPRANCGGEQLPRAEEERVDPLSPIADARKEFVFEVTRARLGNAALFIGDAKFGKAPLLFILTAALARCRAD</sequence>
<comment type="caution">
    <text evidence="1">The sequence shown here is derived from an EMBL/GenBank/DDBJ whole genome shotgun (WGS) entry which is preliminary data.</text>
</comment>
<dbReference type="Proteomes" id="UP001189429">
    <property type="component" value="Unassembled WGS sequence"/>
</dbReference>
<reference evidence="1" key="1">
    <citation type="submission" date="2023-10" db="EMBL/GenBank/DDBJ databases">
        <authorList>
            <person name="Chen Y."/>
            <person name="Shah S."/>
            <person name="Dougan E. K."/>
            <person name="Thang M."/>
            <person name="Chan C."/>
        </authorList>
    </citation>
    <scope>NUCLEOTIDE SEQUENCE [LARGE SCALE GENOMIC DNA]</scope>
</reference>
<evidence type="ECO:0000313" key="2">
    <source>
        <dbReference type="Proteomes" id="UP001189429"/>
    </source>
</evidence>
<feature type="non-terminal residue" evidence="1">
    <location>
        <position position="120"/>
    </location>
</feature>
<accession>A0ABN9R502</accession>
<dbReference type="EMBL" id="CAUYUJ010004872">
    <property type="protein sequence ID" value="CAK0811326.1"/>
    <property type="molecule type" value="Genomic_DNA"/>
</dbReference>
<feature type="non-terminal residue" evidence="1">
    <location>
        <position position="1"/>
    </location>
</feature>
<evidence type="ECO:0000313" key="1">
    <source>
        <dbReference type="EMBL" id="CAK0811326.1"/>
    </source>
</evidence>